<dbReference type="AlphaFoldDB" id="A0A8C5QGL1"/>
<dbReference type="SUPFAM" id="SSF54373">
    <property type="entry name" value="FAD-linked reductases, C-terminal domain"/>
    <property type="match status" value="1"/>
</dbReference>
<name>A0A8C5QGL1_9ANUR</name>
<evidence type="ECO:0000313" key="8">
    <source>
        <dbReference type="Proteomes" id="UP000694569"/>
    </source>
</evidence>
<dbReference type="SUPFAM" id="SSF51905">
    <property type="entry name" value="FAD/NAD(P)-binding domain"/>
    <property type="match status" value="1"/>
</dbReference>
<keyword evidence="4" id="KW-0343">GTPase activation</keyword>
<dbReference type="Gene3D" id="3.50.50.60">
    <property type="entry name" value="FAD/NAD(P)-binding domain"/>
    <property type="match status" value="1"/>
</dbReference>
<reference evidence="7" key="1">
    <citation type="submission" date="2025-08" db="UniProtKB">
        <authorList>
            <consortium name="Ensembl"/>
        </authorList>
    </citation>
    <scope>IDENTIFICATION</scope>
</reference>
<keyword evidence="6" id="KW-0333">Golgi apparatus</keyword>
<dbReference type="PANTHER" id="PTHR11787">
    <property type="entry name" value="RAB GDP-DISSOCIATION INHIBITOR"/>
    <property type="match status" value="1"/>
</dbReference>
<keyword evidence="8" id="KW-1185">Reference proteome</keyword>
<evidence type="ECO:0000256" key="6">
    <source>
        <dbReference type="ARBA" id="ARBA00023034"/>
    </source>
</evidence>
<protein>
    <recommendedName>
        <fullName evidence="9">Rab GDP dissociation inhibitor</fullName>
    </recommendedName>
</protein>
<dbReference type="Proteomes" id="UP000694569">
    <property type="component" value="Unplaced"/>
</dbReference>
<keyword evidence="5" id="KW-0963">Cytoplasm</keyword>
<comment type="subcellular location">
    <subcellularLocation>
        <location evidence="1">Cytoplasm</location>
    </subcellularLocation>
    <subcellularLocation>
        <location evidence="2">Golgi apparatus</location>
    </subcellularLocation>
</comment>
<evidence type="ECO:0000256" key="3">
    <source>
        <dbReference type="ARBA" id="ARBA00005593"/>
    </source>
</evidence>
<dbReference type="InterPro" id="IPR018203">
    <property type="entry name" value="GDP_dissociation_inhibitor"/>
</dbReference>
<comment type="similarity">
    <text evidence="3">Belongs to the Rab GDI family.</text>
</comment>
<dbReference type="GO" id="GO:0005794">
    <property type="term" value="C:Golgi apparatus"/>
    <property type="evidence" value="ECO:0007669"/>
    <property type="project" value="UniProtKB-SubCell"/>
</dbReference>
<reference evidence="7" key="2">
    <citation type="submission" date="2025-09" db="UniProtKB">
        <authorList>
            <consortium name="Ensembl"/>
        </authorList>
    </citation>
    <scope>IDENTIFICATION</scope>
</reference>
<dbReference type="Ensembl" id="ENSLLET00000038650.1">
    <property type="protein sequence ID" value="ENSLLEP00000037220.1"/>
    <property type="gene ID" value="ENSLLEG00000023477.1"/>
</dbReference>
<evidence type="ECO:0000256" key="4">
    <source>
        <dbReference type="ARBA" id="ARBA00022468"/>
    </source>
</evidence>
<dbReference type="GO" id="GO:0016192">
    <property type="term" value="P:vesicle-mediated transport"/>
    <property type="evidence" value="ECO:0007669"/>
    <property type="project" value="TreeGrafter"/>
</dbReference>
<organism evidence="7 8">
    <name type="scientific">Leptobrachium leishanense</name>
    <name type="common">Leishan spiny toad</name>
    <dbReference type="NCBI Taxonomy" id="445787"/>
    <lineage>
        <taxon>Eukaryota</taxon>
        <taxon>Metazoa</taxon>
        <taxon>Chordata</taxon>
        <taxon>Craniata</taxon>
        <taxon>Vertebrata</taxon>
        <taxon>Euteleostomi</taxon>
        <taxon>Amphibia</taxon>
        <taxon>Batrachia</taxon>
        <taxon>Anura</taxon>
        <taxon>Pelobatoidea</taxon>
        <taxon>Megophryidae</taxon>
        <taxon>Leptobrachium</taxon>
    </lineage>
</organism>
<evidence type="ECO:0000313" key="7">
    <source>
        <dbReference type="Ensembl" id="ENSLLEP00000037220.1"/>
    </source>
</evidence>
<dbReference type="PANTHER" id="PTHR11787:SF1">
    <property type="entry name" value="RAB GDP DISSOCIATION INHIBITOR BETA"/>
    <property type="match status" value="1"/>
</dbReference>
<accession>A0A8C5QGL1</accession>
<evidence type="ECO:0000256" key="1">
    <source>
        <dbReference type="ARBA" id="ARBA00004496"/>
    </source>
</evidence>
<evidence type="ECO:0008006" key="9">
    <source>
        <dbReference type="Google" id="ProtNLM"/>
    </source>
</evidence>
<dbReference type="GO" id="GO:0007264">
    <property type="term" value="P:small GTPase-mediated signal transduction"/>
    <property type="evidence" value="ECO:0007669"/>
    <property type="project" value="InterPro"/>
</dbReference>
<dbReference type="GO" id="GO:0005093">
    <property type="term" value="F:Rab GDP-dissociation inhibitor activity"/>
    <property type="evidence" value="ECO:0007669"/>
    <property type="project" value="TreeGrafter"/>
</dbReference>
<dbReference type="InterPro" id="IPR036188">
    <property type="entry name" value="FAD/NAD-bd_sf"/>
</dbReference>
<sequence>MNEEYDVIVLGTGLTQCILSDIMSVNGKKVYLETGRCLQLHQTRSLIDAYVNREQWVIENYKVVGVKSEGEAARCKRLVRDPSYVPNRVTKVSQVMCVICILSHPIKDTNDANSCQIIFPQNQVDRKCDIYVLEPNEPEKEIQPAAEILQPIDQTFVSISDLYAPTDVGTESQIFISRTYDSTTHFETTCNDIRISTRE</sequence>
<dbReference type="Gene3D" id="3.30.519.10">
    <property type="entry name" value="Guanine Nucleotide Dissociation Inhibitor, domain 2"/>
    <property type="match status" value="1"/>
</dbReference>
<evidence type="ECO:0000256" key="5">
    <source>
        <dbReference type="ARBA" id="ARBA00022490"/>
    </source>
</evidence>
<dbReference type="GO" id="GO:0005096">
    <property type="term" value="F:GTPase activator activity"/>
    <property type="evidence" value="ECO:0007669"/>
    <property type="project" value="UniProtKB-KW"/>
</dbReference>
<proteinExistence type="inferred from homology"/>
<dbReference type="Pfam" id="PF00996">
    <property type="entry name" value="GDI"/>
    <property type="match status" value="3"/>
</dbReference>
<dbReference type="GeneTree" id="ENSGT00950000182994"/>
<evidence type="ECO:0000256" key="2">
    <source>
        <dbReference type="ARBA" id="ARBA00004555"/>
    </source>
</evidence>